<feature type="domain" description="AAA+ ATPase" evidence="4">
    <location>
        <begin position="134"/>
        <end position="288"/>
    </location>
</feature>
<evidence type="ECO:0000259" key="4">
    <source>
        <dbReference type="SMART" id="SM00382"/>
    </source>
</evidence>
<keyword evidence="3" id="KW-0413">Isomerase</keyword>
<dbReference type="Gene3D" id="3.40.50.300">
    <property type="entry name" value="P-loop containing nucleotide triphosphate hydrolases"/>
    <property type="match status" value="3"/>
</dbReference>
<comment type="caution">
    <text evidence="5">The sequence shown here is derived from an EMBL/GenBank/DDBJ whole genome shotgun (WGS) entry which is preliminary data.</text>
</comment>
<comment type="catalytic activity">
    <reaction evidence="3">
        <text>ATP + H2O = ADP + phosphate + H(+)</text>
        <dbReference type="Rhea" id="RHEA:13065"/>
        <dbReference type="ChEBI" id="CHEBI:15377"/>
        <dbReference type="ChEBI" id="CHEBI:15378"/>
        <dbReference type="ChEBI" id="CHEBI:30616"/>
        <dbReference type="ChEBI" id="CHEBI:43474"/>
        <dbReference type="ChEBI" id="CHEBI:456216"/>
        <dbReference type="EC" id="5.6.2.3"/>
    </reaction>
</comment>
<dbReference type="RefSeq" id="WP_238746561.1">
    <property type="nucleotide sequence ID" value="NZ_JAKOOW010000022.1"/>
</dbReference>
<evidence type="ECO:0000313" key="6">
    <source>
        <dbReference type="Proteomes" id="UP001298424"/>
    </source>
</evidence>
<dbReference type="CDD" id="cd18809">
    <property type="entry name" value="SF1_C_RecD"/>
    <property type="match status" value="1"/>
</dbReference>
<proteinExistence type="inferred from homology"/>
<dbReference type="InterPro" id="IPR006344">
    <property type="entry name" value="RecD"/>
</dbReference>
<keyword evidence="6" id="KW-1185">Reference proteome</keyword>
<dbReference type="Pfam" id="PF13538">
    <property type="entry name" value="UvrD_C_2"/>
    <property type="match status" value="1"/>
</dbReference>
<comment type="miscellaneous">
    <text evidence="3">In the RecBCD complex, RecB has a slow 3'-5' helicase, an exonuclease activity and loads RecA onto ssDNA, RecD has a fast 5'-3' helicase activity, while RecC stimulates the ATPase and processivity of the RecB helicase and contributes to recognition of the Chi site.</text>
</comment>
<dbReference type="InterPro" id="IPR003593">
    <property type="entry name" value="AAA+_ATPase"/>
</dbReference>
<comment type="subunit">
    <text evidence="3">Heterotrimer of RecB, RecC and RecD. All subunits contribute to DNA-binding.</text>
</comment>
<dbReference type="SMART" id="SM00382">
    <property type="entry name" value="AAA"/>
    <property type="match status" value="1"/>
</dbReference>
<evidence type="ECO:0000256" key="1">
    <source>
        <dbReference type="ARBA" id="ARBA00022741"/>
    </source>
</evidence>
<evidence type="ECO:0000256" key="2">
    <source>
        <dbReference type="ARBA" id="ARBA00022840"/>
    </source>
</evidence>
<dbReference type="EC" id="5.6.2.3" evidence="3"/>
<keyword evidence="3 5" id="KW-0378">Hydrolase</keyword>
<sequence length="561" mass="60384">MSETSDYLSAAVLPLLAKLAPQAAERVAPYIPRLFAALADGNSFIYLGRDEAQELAQAAPVVGSDAESPLVLDGRRLFLARHWQLERDLARQILRLRTRAAPPDNLPQLRALLQQWFADAGSRDQQAAAALTLLQNFMLVSGGPGTGKTTTVAKLLALLCQNGSLPRIALAAPTGKAAARMAQSLHQAVAKISGLDDAVRGHLSALQGQTVHRLLGLRPPQMQPVFHAGNPLPLDVLLLDEASMLDNGLLLQTLSALPDGCRVVLLGDADQLPSVGAGAVLEALSQGEALSPATAELLRELLPQGWQTELREHSARLAVSHRFDSGSGIGVLARAVVAGDGAAAEQAFAGFPEQLARREGSIDEMAAALYRAQETYWQAVDAGEAAAVFEHYADAVVLCALREEAAAFNRAYRRLLQAHGRADAEGWFAGQLLMISRNDPAQQLFNGDIGIVLPHQGVPAVWFADGARLRPVPPARLPEHDSAFAITVHKSQGSEYREVWLPLPAAVEQLPDRTLLYTAVTRAKERFVCWNAALLAEAVHKQSRRHSALADFLRRDSQNRG</sequence>
<keyword evidence="3" id="KW-0234">DNA repair</keyword>
<feature type="binding site" evidence="3">
    <location>
        <begin position="142"/>
        <end position="149"/>
    </location>
    <ligand>
        <name>ATP</name>
        <dbReference type="ChEBI" id="CHEBI:30616"/>
    </ligand>
</feature>
<dbReference type="NCBIfam" id="TIGR01447">
    <property type="entry name" value="recD"/>
    <property type="match status" value="1"/>
</dbReference>
<dbReference type="EMBL" id="JAKOOW010000022">
    <property type="protein sequence ID" value="MCG6503910.1"/>
    <property type="molecule type" value="Genomic_DNA"/>
</dbReference>
<gene>
    <name evidence="3 5" type="primary">recD</name>
    <name evidence="5" type="ORF">MB824_05310</name>
</gene>
<dbReference type="InterPro" id="IPR027417">
    <property type="entry name" value="P-loop_NTPase"/>
</dbReference>
<organism evidence="5 6">
    <name type="scientific">Kingella pumchi</name>
    <dbReference type="NCBI Taxonomy" id="2779506"/>
    <lineage>
        <taxon>Bacteria</taxon>
        <taxon>Pseudomonadati</taxon>
        <taxon>Pseudomonadota</taxon>
        <taxon>Betaproteobacteria</taxon>
        <taxon>Neisseriales</taxon>
        <taxon>Neisseriaceae</taxon>
        <taxon>Kingella</taxon>
    </lineage>
</organism>
<keyword evidence="2 3" id="KW-0067">ATP-binding</keyword>
<dbReference type="InterPro" id="IPR050534">
    <property type="entry name" value="Coronavir_polyprotein_1ab"/>
</dbReference>
<dbReference type="GO" id="GO:0008854">
    <property type="term" value="F:exodeoxyribonuclease V activity"/>
    <property type="evidence" value="ECO:0007669"/>
    <property type="project" value="UniProtKB-EC"/>
</dbReference>
<keyword evidence="1 3" id="KW-0547">Nucleotide-binding</keyword>
<keyword evidence="3" id="KW-0227">DNA damage</keyword>
<dbReference type="Pfam" id="PF13245">
    <property type="entry name" value="AAA_19"/>
    <property type="match status" value="1"/>
</dbReference>
<keyword evidence="3" id="KW-0540">Nuclease</keyword>
<comment type="similarity">
    <text evidence="3">Belongs to the RecD family.</text>
</comment>
<comment type="function">
    <text evidence="3">A helicase/nuclease that prepares dsDNA breaks (DSB) for recombinational DNA repair. Binds to DSBs and unwinds DNA via a highly rapid and processive ATP-dependent bidirectional helicase activity. Unwinds dsDNA until it encounters a Chi (crossover hotspot instigator) sequence from the 3' direction. Cuts ssDNA a few nucleotides 3' to the Chi site. The properties and activities of the enzyme are changed at Chi. The Chi-altered holoenzyme produces a long 3'-ssDNA overhang and facilitates RecA-binding to the ssDNA for homologous DNA recombination and repair. Holoenzyme degrades any linearized DNA that is unable to undergo homologous recombination. In the holoenzyme this subunit has ssDNA-dependent ATPase and 5'-3' helicase activity. When added to pre-assembled RecBC greatly stimulates nuclease activity and augments holoenzyme processivity. Negatively regulates the RecA-loading ability of RecBCD.</text>
</comment>
<dbReference type="Proteomes" id="UP001298424">
    <property type="component" value="Unassembled WGS sequence"/>
</dbReference>
<dbReference type="HAMAP" id="MF_01487">
    <property type="entry name" value="RecD"/>
    <property type="match status" value="1"/>
</dbReference>
<evidence type="ECO:0000313" key="5">
    <source>
        <dbReference type="EMBL" id="MCG6503910.1"/>
    </source>
</evidence>
<evidence type="ECO:0000256" key="3">
    <source>
        <dbReference type="HAMAP-Rule" id="MF_01487"/>
    </source>
</evidence>
<dbReference type="PANTHER" id="PTHR43788:SF6">
    <property type="entry name" value="DNA HELICASE B"/>
    <property type="match status" value="1"/>
</dbReference>
<reference evidence="5 6" key="1">
    <citation type="submission" date="2022-02" db="EMBL/GenBank/DDBJ databases">
        <title>Genome sequence data of Kingella unionensis sp. nov. strain CICC 24913 (CCUG 75125).</title>
        <authorList>
            <person name="Xiao M."/>
        </authorList>
    </citation>
    <scope>NUCLEOTIDE SEQUENCE [LARGE SCALE GENOMIC DNA]</scope>
    <source>
        <strain evidence="5 6">CICC 24913</strain>
    </source>
</reference>
<keyword evidence="3" id="KW-0347">Helicase</keyword>
<dbReference type="InterPro" id="IPR027785">
    <property type="entry name" value="UvrD-like_helicase_C"/>
</dbReference>
<protein>
    <recommendedName>
        <fullName evidence="3">RecBCD enzyme subunit RecD</fullName>
        <ecNumber evidence="3">5.6.2.3</ecNumber>
    </recommendedName>
    <alternativeName>
        <fullName evidence="3">DNA 5'-3' helicase subunit RecD</fullName>
    </alternativeName>
    <alternativeName>
        <fullName evidence="3">Exonuclease V subunit RecD</fullName>
        <shortName evidence="3">ExoV subunit RecD</shortName>
    </alternativeName>
    <alternativeName>
        <fullName evidence="3">Helicase/nuclease RecBCD subunit RecD</fullName>
    </alternativeName>
</protein>
<dbReference type="PANTHER" id="PTHR43788">
    <property type="entry name" value="DNA2/NAM7 HELICASE FAMILY MEMBER"/>
    <property type="match status" value="1"/>
</dbReference>
<dbReference type="SUPFAM" id="SSF52540">
    <property type="entry name" value="P-loop containing nucleoside triphosphate hydrolases"/>
    <property type="match status" value="1"/>
</dbReference>
<name>A0ABS9NM91_9NEIS</name>
<keyword evidence="3" id="KW-0269">Exonuclease</keyword>
<keyword evidence="3" id="KW-0238">DNA-binding</keyword>
<accession>A0ABS9NM91</accession>